<organism evidence="2 3">
    <name type="scientific">Algoriphagus taiwanensis</name>
    <dbReference type="NCBI Taxonomy" id="1445656"/>
    <lineage>
        <taxon>Bacteria</taxon>
        <taxon>Pseudomonadati</taxon>
        <taxon>Bacteroidota</taxon>
        <taxon>Cytophagia</taxon>
        <taxon>Cytophagales</taxon>
        <taxon>Cyclobacteriaceae</taxon>
        <taxon>Algoriphagus</taxon>
    </lineage>
</organism>
<feature type="transmembrane region" description="Helical" evidence="1">
    <location>
        <begin position="125"/>
        <end position="143"/>
    </location>
</feature>
<protein>
    <submittedName>
        <fullName evidence="2">Uncharacterized protein</fullName>
    </submittedName>
</protein>
<comment type="caution">
    <text evidence="2">The sequence shown here is derived from an EMBL/GenBank/DDBJ whole genome shotgun (WGS) entry which is preliminary data.</text>
</comment>
<sequence>MKTSYFRTQKFHKKYLKITAIVIGSFGPIFFLGTMLSTSGPASWTLDLLSWPIDGMQTFEEPTTRFLSALTGGFLFGWGVMVGCLSYWVYDKAPEEVRKSVLVGVLSWFFLDSLGSITSGNPSNALFNVVVLLFAVGPLWWPAKN</sequence>
<dbReference type="EMBL" id="BTPE01000001">
    <property type="protein sequence ID" value="GMQ31882.1"/>
    <property type="molecule type" value="Genomic_DNA"/>
</dbReference>
<feature type="transmembrane region" description="Helical" evidence="1">
    <location>
        <begin position="66"/>
        <end position="89"/>
    </location>
</feature>
<keyword evidence="1" id="KW-1133">Transmembrane helix</keyword>
<gene>
    <name evidence="2" type="ORF">Ataiwa_01540</name>
</gene>
<reference evidence="2 3" key="1">
    <citation type="submission" date="2023-08" db="EMBL/GenBank/DDBJ databases">
        <title>Draft genome sequence of Algoriphagus taiwanensis.</title>
        <authorList>
            <person name="Takatani N."/>
            <person name="Hosokawa M."/>
            <person name="Sawabe T."/>
        </authorList>
    </citation>
    <scope>NUCLEOTIDE SEQUENCE [LARGE SCALE GENOMIC DNA]</scope>
    <source>
        <strain evidence="2 3">JCM 19755</strain>
    </source>
</reference>
<feature type="transmembrane region" description="Helical" evidence="1">
    <location>
        <begin position="21"/>
        <end position="46"/>
    </location>
</feature>
<accession>A0ABQ6PYM8</accession>
<feature type="transmembrane region" description="Helical" evidence="1">
    <location>
        <begin position="101"/>
        <end position="119"/>
    </location>
</feature>
<evidence type="ECO:0000313" key="2">
    <source>
        <dbReference type="EMBL" id="GMQ31882.1"/>
    </source>
</evidence>
<keyword evidence="3" id="KW-1185">Reference proteome</keyword>
<keyword evidence="1" id="KW-0472">Membrane</keyword>
<proteinExistence type="predicted"/>
<evidence type="ECO:0000313" key="3">
    <source>
        <dbReference type="Proteomes" id="UP001307705"/>
    </source>
</evidence>
<dbReference type="Proteomes" id="UP001307705">
    <property type="component" value="Unassembled WGS sequence"/>
</dbReference>
<keyword evidence="1" id="KW-0812">Transmembrane</keyword>
<name>A0ABQ6PYM8_9BACT</name>
<evidence type="ECO:0000256" key="1">
    <source>
        <dbReference type="SAM" id="Phobius"/>
    </source>
</evidence>